<accession>A0A0L6VK09</accession>
<evidence type="ECO:0000256" key="10">
    <source>
        <dbReference type="ARBA" id="ARBA00023136"/>
    </source>
</evidence>
<evidence type="ECO:0000256" key="11">
    <source>
        <dbReference type="PROSITE-ProRule" id="PRU00221"/>
    </source>
</evidence>
<evidence type="ECO:0000256" key="2">
    <source>
        <dbReference type="ARBA" id="ARBA00022448"/>
    </source>
</evidence>
<dbReference type="PANTHER" id="PTHR23284">
    <property type="entry name" value="PROLACTIN REGULATORY ELEMENT BINDING PROTEIN"/>
    <property type="match status" value="1"/>
</dbReference>
<keyword evidence="8" id="KW-0653">Protein transport</keyword>
<dbReference type="InterPro" id="IPR001680">
    <property type="entry name" value="WD40_rpt"/>
</dbReference>
<comment type="caution">
    <text evidence="12">The sequence shown here is derived from an EMBL/GenBank/DDBJ whole genome shotgun (WGS) entry which is preliminary data.</text>
</comment>
<evidence type="ECO:0000256" key="3">
    <source>
        <dbReference type="ARBA" id="ARBA00022574"/>
    </source>
</evidence>
<evidence type="ECO:0000256" key="7">
    <source>
        <dbReference type="ARBA" id="ARBA00022892"/>
    </source>
</evidence>
<keyword evidence="10" id="KW-0472">Membrane</keyword>
<keyword evidence="3 11" id="KW-0853">WD repeat</keyword>
<dbReference type="STRING" id="27349.A0A0L6VK09"/>
<dbReference type="Proteomes" id="UP000037035">
    <property type="component" value="Unassembled WGS sequence"/>
</dbReference>
<evidence type="ECO:0000256" key="8">
    <source>
        <dbReference type="ARBA" id="ARBA00022927"/>
    </source>
</evidence>
<dbReference type="InterPro" id="IPR045260">
    <property type="entry name" value="Sec12-like"/>
</dbReference>
<dbReference type="PANTHER" id="PTHR23284:SF0">
    <property type="entry name" value="PROLACTIN REGULATORY ELEMENT-BINDING PROTEIN"/>
    <property type="match status" value="1"/>
</dbReference>
<keyword evidence="6" id="KW-0256">Endoplasmic reticulum</keyword>
<dbReference type="GO" id="GO:0003400">
    <property type="term" value="P:regulation of COPII vesicle coating"/>
    <property type="evidence" value="ECO:0007669"/>
    <property type="project" value="TreeGrafter"/>
</dbReference>
<keyword evidence="13" id="KW-1185">Reference proteome</keyword>
<gene>
    <name evidence="12" type="ORF">VP01_145g2</name>
</gene>
<evidence type="ECO:0000256" key="1">
    <source>
        <dbReference type="ARBA" id="ARBA00004648"/>
    </source>
</evidence>
<proteinExistence type="predicted"/>
<dbReference type="SMART" id="SM00320">
    <property type="entry name" value="WD40"/>
    <property type="match status" value="3"/>
</dbReference>
<dbReference type="GO" id="GO:0006888">
    <property type="term" value="P:endoplasmic reticulum to Golgi vesicle-mediated transport"/>
    <property type="evidence" value="ECO:0007669"/>
    <property type="project" value="TreeGrafter"/>
</dbReference>
<feature type="repeat" description="WD" evidence="11">
    <location>
        <begin position="318"/>
        <end position="352"/>
    </location>
</feature>
<evidence type="ECO:0000256" key="4">
    <source>
        <dbReference type="ARBA" id="ARBA00022692"/>
    </source>
</evidence>
<keyword evidence="9" id="KW-1133">Transmembrane helix</keyword>
<dbReference type="GO" id="GO:0005789">
    <property type="term" value="C:endoplasmic reticulum membrane"/>
    <property type="evidence" value="ECO:0007669"/>
    <property type="project" value="UniProtKB-SubCell"/>
</dbReference>
<name>A0A0L6VK09_9BASI</name>
<sequence length="358" mass="39880">MTQHYQLHLDTPIYSSTFINPTTIIIGAGGGTTKSGITNKITIINITTKHENQLNLQKGDDVPMSMHYDPLNNLLICGINSTETPEKNTHLRTFLLDKNQSQLKLKSVQTLLTYQSNDDYQRITCLSPQAPKLLAIGGTNNQLELLNYPTLKPAFKTLWCEQQLYAVDFHSDGSQGKLTHPHLIREIERPTTETNCTFRNAMYAPSLPPQKKEKRNTLTFFLICIRYGRGMNSSMLYTILNHLPSRGSSVWGGKDQRKAQLISWKLGSGDRERCKLISSKPVTCFDVSASGRLVAFSSSDLSIGILDGASLRSLLSILHAHEFPVTSLKFSPDDSRVVSCSADMTMRVIELDGSILVC</sequence>
<keyword evidence="2" id="KW-0813">Transport</keyword>
<dbReference type="InterPro" id="IPR011047">
    <property type="entry name" value="Quinoprotein_ADH-like_sf"/>
</dbReference>
<dbReference type="PROSITE" id="PS50294">
    <property type="entry name" value="WD_REPEATS_REGION"/>
    <property type="match status" value="1"/>
</dbReference>
<evidence type="ECO:0000256" key="5">
    <source>
        <dbReference type="ARBA" id="ARBA00022737"/>
    </source>
</evidence>
<dbReference type="InterPro" id="IPR015943">
    <property type="entry name" value="WD40/YVTN_repeat-like_dom_sf"/>
</dbReference>
<dbReference type="Pfam" id="PF00400">
    <property type="entry name" value="WD40"/>
    <property type="match status" value="1"/>
</dbReference>
<dbReference type="GO" id="GO:0005085">
    <property type="term" value="F:guanyl-nucleotide exchange factor activity"/>
    <property type="evidence" value="ECO:0007669"/>
    <property type="project" value="InterPro"/>
</dbReference>
<comment type="subcellular location">
    <subcellularLocation>
        <location evidence="1">Endoplasmic reticulum membrane</location>
        <topology evidence="1">Single-pass type II membrane protein</topology>
    </subcellularLocation>
</comment>
<protein>
    <submittedName>
        <fullName evidence="12">Uncharacterized protein</fullName>
    </submittedName>
</protein>
<dbReference type="GO" id="GO:0015031">
    <property type="term" value="P:protein transport"/>
    <property type="evidence" value="ECO:0007669"/>
    <property type="project" value="UniProtKB-KW"/>
</dbReference>
<dbReference type="OrthoDB" id="2013972at2759"/>
<evidence type="ECO:0000313" key="13">
    <source>
        <dbReference type="Proteomes" id="UP000037035"/>
    </source>
</evidence>
<dbReference type="PROSITE" id="PS50082">
    <property type="entry name" value="WD_REPEATS_2"/>
    <property type="match status" value="1"/>
</dbReference>
<keyword evidence="7" id="KW-0931">ER-Golgi transport</keyword>
<keyword evidence="5" id="KW-0677">Repeat</keyword>
<dbReference type="SUPFAM" id="SSF50998">
    <property type="entry name" value="Quinoprotein alcohol dehydrogenase-like"/>
    <property type="match status" value="1"/>
</dbReference>
<evidence type="ECO:0000256" key="6">
    <source>
        <dbReference type="ARBA" id="ARBA00022824"/>
    </source>
</evidence>
<dbReference type="VEuPathDB" id="FungiDB:VP01_145g2"/>
<dbReference type="Gene3D" id="2.130.10.10">
    <property type="entry name" value="YVTN repeat-like/Quinoprotein amine dehydrogenase"/>
    <property type="match status" value="1"/>
</dbReference>
<evidence type="ECO:0000256" key="9">
    <source>
        <dbReference type="ARBA" id="ARBA00022989"/>
    </source>
</evidence>
<evidence type="ECO:0000313" key="12">
    <source>
        <dbReference type="EMBL" id="KNZ61044.1"/>
    </source>
</evidence>
<organism evidence="12 13">
    <name type="scientific">Puccinia sorghi</name>
    <dbReference type="NCBI Taxonomy" id="27349"/>
    <lineage>
        <taxon>Eukaryota</taxon>
        <taxon>Fungi</taxon>
        <taxon>Dikarya</taxon>
        <taxon>Basidiomycota</taxon>
        <taxon>Pucciniomycotina</taxon>
        <taxon>Pucciniomycetes</taxon>
        <taxon>Pucciniales</taxon>
        <taxon>Pucciniaceae</taxon>
        <taxon>Puccinia</taxon>
    </lineage>
</organism>
<reference evidence="12 13" key="1">
    <citation type="submission" date="2015-08" db="EMBL/GenBank/DDBJ databases">
        <title>Next Generation Sequencing and Analysis of the Genome of Puccinia sorghi L Schw, the Causal Agent of Maize Common Rust.</title>
        <authorList>
            <person name="Rochi L."/>
            <person name="Burguener G."/>
            <person name="Darino M."/>
            <person name="Turjanski A."/>
            <person name="Kreff E."/>
            <person name="Dieguez M.J."/>
            <person name="Sacco F."/>
        </authorList>
    </citation>
    <scope>NUCLEOTIDE SEQUENCE [LARGE SCALE GENOMIC DNA]</scope>
    <source>
        <strain evidence="12 13">RO10H11247</strain>
    </source>
</reference>
<dbReference type="AlphaFoldDB" id="A0A0L6VK09"/>
<keyword evidence="4" id="KW-0812">Transmembrane</keyword>
<dbReference type="EMBL" id="LAVV01005110">
    <property type="protein sequence ID" value="KNZ61044.1"/>
    <property type="molecule type" value="Genomic_DNA"/>
</dbReference>